<sequence length="121" mass="13350">MYELNITLITPLLFVFVDSLTYYFTMNSGKGLISQILFELKYAAYTIYSSSGVGWQQNTSAGIHEFPKAKLPCVFSEWPSGNNDSGAALLLVTRQSRALPFPLSVQEETGPTEGVTQLMNS</sequence>
<keyword evidence="1" id="KW-0472">Membrane</keyword>
<gene>
    <name evidence="2" type="ORF">Scep_001552</name>
</gene>
<reference evidence="2 3" key="1">
    <citation type="submission" date="2024-01" db="EMBL/GenBank/DDBJ databases">
        <title>Genome assemblies of Stephania.</title>
        <authorList>
            <person name="Yang L."/>
        </authorList>
    </citation>
    <scope>NUCLEOTIDE SEQUENCE [LARGE SCALE GENOMIC DNA]</scope>
    <source>
        <strain evidence="2">JXDWG</strain>
        <tissue evidence="2">Leaf</tissue>
    </source>
</reference>
<proteinExistence type="predicted"/>
<accession>A0AAP0Q7V3</accession>
<comment type="caution">
    <text evidence="2">The sequence shown here is derived from an EMBL/GenBank/DDBJ whole genome shotgun (WGS) entry which is preliminary data.</text>
</comment>
<dbReference type="Proteomes" id="UP001419268">
    <property type="component" value="Unassembled WGS sequence"/>
</dbReference>
<name>A0AAP0Q7V3_9MAGN</name>
<keyword evidence="1" id="KW-0812">Transmembrane</keyword>
<keyword evidence="3" id="KW-1185">Reference proteome</keyword>
<evidence type="ECO:0000256" key="1">
    <source>
        <dbReference type="SAM" id="Phobius"/>
    </source>
</evidence>
<dbReference type="EMBL" id="JBBNAG010000001">
    <property type="protein sequence ID" value="KAK9166361.1"/>
    <property type="molecule type" value="Genomic_DNA"/>
</dbReference>
<feature type="transmembrane region" description="Helical" evidence="1">
    <location>
        <begin position="6"/>
        <end position="25"/>
    </location>
</feature>
<evidence type="ECO:0000313" key="3">
    <source>
        <dbReference type="Proteomes" id="UP001419268"/>
    </source>
</evidence>
<dbReference type="AlphaFoldDB" id="A0AAP0Q7V3"/>
<evidence type="ECO:0000313" key="2">
    <source>
        <dbReference type="EMBL" id="KAK9166361.1"/>
    </source>
</evidence>
<organism evidence="2 3">
    <name type="scientific">Stephania cephalantha</name>
    <dbReference type="NCBI Taxonomy" id="152367"/>
    <lineage>
        <taxon>Eukaryota</taxon>
        <taxon>Viridiplantae</taxon>
        <taxon>Streptophyta</taxon>
        <taxon>Embryophyta</taxon>
        <taxon>Tracheophyta</taxon>
        <taxon>Spermatophyta</taxon>
        <taxon>Magnoliopsida</taxon>
        <taxon>Ranunculales</taxon>
        <taxon>Menispermaceae</taxon>
        <taxon>Menispermoideae</taxon>
        <taxon>Cissampelideae</taxon>
        <taxon>Stephania</taxon>
    </lineage>
</organism>
<keyword evidence="1" id="KW-1133">Transmembrane helix</keyword>
<protein>
    <submittedName>
        <fullName evidence="2">Uncharacterized protein</fullName>
    </submittedName>
</protein>